<evidence type="ECO:0000313" key="1">
    <source>
        <dbReference type="EMBL" id="PLS04312.1"/>
    </source>
</evidence>
<sequence>MVNWEPISSPIDEIKDIKITRTDTDVHVRWFWPSKIDFVYIHKTSTDKIKSNKEFNPHDLKLYTREEYKANQGYFLKLDTIGQMALRIFPGKKEGGQLTVFRQENEHNCAYISGSTAKVYFSITYKHKLFQTQKRVKMAITTELPLRKDELVYVKKSGGVPLSVEDGTIYPFIRDFVPGKTVLSEIEIDQHEFIQIFLRNGKDAAQHFELIPV</sequence>
<name>A0A2N5HFM9_9BACI</name>
<accession>A0A2N5HFM9</accession>
<comment type="caution">
    <text evidence="1">The sequence shown here is derived from an EMBL/GenBank/DDBJ whole genome shotgun (WGS) entry which is preliminary data.</text>
</comment>
<reference evidence="1 2" key="1">
    <citation type="submission" date="2017-11" db="EMBL/GenBank/DDBJ databases">
        <title>Comparitive Functional Genomics of Dry Heat Resistant strains isolated from the Viking Spacecraft.</title>
        <authorList>
            <person name="Seuylemezian A."/>
            <person name="Cooper K."/>
            <person name="Vaishampayan P."/>
        </authorList>
    </citation>
    <scope>NUCLEOTIDE SEQUENCE [LARGE SCALE GENOMIC DNA]</scope>
    <source>
        <strain evidence="1 2">V32-6</strain>
    </source>
</reference>
<keyword evidence="2" id="KW-1185">Reference proteome</keyword>
<protein>
    <submittedName>
        <fullName evidence="1">Beta-mannanase</fullName>
    </submittedName>
</protein>
<dbReference type="AlphaFoldDB" id="A0A2N5HFM9"/>
<organism evidence="1 2">
    <name type="scientific">Neobacillus cucumis</name>
    <dbReference type="NCBI Taxonomy" id="1740721"/>
    <lineage>
        <taxon>Bacteria</taxon>
        <taxon>Bacillati</taxon>
        <taxon>Bacillota</taxon>
        <taxon>Bacilli</taxon>
        <taxon>Bacillales</taxon>
        <taxon>Bacillaceae</taxon>
        <taxon>Neobacillus</taxon>
    </lineage>
</organism>
<dbReference type="EMBL" id="PGVE01000043">
    <property type="protein sequence ID" value="PLS04312.1"/>
    <property type="molecule type" value="Genomic_DNA"/>
</dbReference>
<proteinExistence type="predicted"/>
<dbReference type="Proteomes" id="UP000234950">
    <property type="component" value="Unassembled WGS sequence"/>
</dbReference>
<dbReference type="RefSeq" id="WP_101648096.1">
    <property type="nucleotide sequence ID" value="NZ_PGVE01000043.1"/>
</dbReference>
<gene>
    <name evidence="1" type="ORF">CVD27_11735</name>
</gene>
<evidence type="ECO:0000313" key="2">
    <source>
        <dbReference type="Proteomes" id="UP000234950"/>
    </source>
</evidence>
<dbReference type="OrthoDB" id="2912988at2"/>